<evidence type="ECO:0000313" key="10">
    <source>
        <dbReference type="EMBL" id="KAG9450194.1"/>
    </source>
</evidence>
<dbReference type="Pfam" id="PF10483">
    <property type="entry name" value="Elong_Iki1"/>
    <property type="match status" value="1"/>
</dbReference>
<dbReference type="AlphaFoldDB" id="A0AAV7ENT9"/>
<feature type="compositionally biased region" description="Acidic residues" evidence="9">
    <location>
        <begin position="360"/>
        <end position="377"/>
    </location>
</feature>
<evidence type="ECO:0000256" key="3">
    <source>
        <dbReference type="ARBA" id="ARBA00005043"/>
    </source>
</evidence>
<dbReference type="Proteomes" id="UP000825729">
    <property type="component" value="Unassembled WGS sequence"/>
</dbReference>
<comment type="pathway">
    <text evidence="3">tRNA modification; 5-methoxycarbonylmethyl-2-thiouridine-tRNA biosynthesis.</text>
</comment>
<evidence type="ECO:0000256" key="9">
    <source>
        <dbReference type="SAM" id="MobiDB-lite"/>
    </source>
</evidence>
<dbReference type="PANTHER" id="PTHR15641">
    <property type="entry name" value="ELONGATOR COMPLEX PROTEIN 5"/>
    <property type="match status" value="1"/>
</dbReference>
<evidence type="ECO:0000256" key="6">
    <source>
        <dbReference type="ARBA" id="ARBA00022490"/>
    </source>
</evidence>
<dbReference type="GO" id="GO:0000049">
    <property type="term" value="F:tRNA binding"/>
    <property type="evidence" value="ECO:0007669"/>
    <property type="project" value="TreeGrafter"/>
</dbReference>
<accession>A0AAV7ENT9</accession>
<dbReference type="GO" id="GO:0033588">
    <property type="term" value="C:elongator holoenzyme complex"/>
    <property type="evidence" value="ECO:0007669"/>
    <property type="project" value="InterPro"/>
</dbReference>
<keyword evidence="11" id="KW-1185">Reference proteome</keyword>
<keyword evidence="6" id="KW-0963">Cytoplasm</keyword>
<dbReference type="PANTHER" id="PTHR15641:SF1">
    <property type="entry name" value="ELONGATOR COMPLEX PROTEIN 5"/>
    <property type="match status" value="1"/>
</dbReference>
<comment type="similarity">
    <text evidence="4">Belongs to the ELP5 family.</text>
</comment>
<keyword evidence="7" id="KW-0819">tRNA processing</keyword>
<keyword evidence="8" id="KW-0539">Nucleus</keyword>
<dbReference type="GO" id="GO:0005829">
    <property type="term" value="C:cytosol"/>
    <property type="evidence" value="ECO:0007669"/>
    <property type="project" value="TreeGrafter"/>
</dbReference>
<comment type="caution">
    <text evidence="10">The sequence shown here is derived from an EMBL/GenBank/DDBJ whole genome shotgun (WGS) entry which is preliminary data.</text>
</comment>
<organism evidence="10 11">
    <name type="scientific">Aristolochia fimbriata</name>
    <name type="common">White veined hardy Dutchman's pipe vine</name>
    <dbReference type="NCBI Taxonomy" id="158543"/>
    <lineage>
        <taxon>Eukaryota</taxon>
        <taxon>Viridiplantae</taxon>
        <taxon>Streptophyta</taxon>
        <taxon>Embryophyta</taxon>
        <taxon>Tracheophyta</taxon>
        <taxon>Spermatophyta</taxon>
        <taxon>Magnoliopsida</taxon>
        <taxon>Magnoliidae</taxon>
        <taxon>Piperales</taxon>
        <taxon>Aristolochiaceae</taxon>
        <taxon>Aristolochia</taxon>
    </lineage>
</organism>
<evidence type="ECO:0000313" key="11">
    <source>
        <dbReference type="Proteomes" id="UP000825729"/>
    </source>
</evidence>
<evidence type="ECO:0000256" key="7">
    <source>
        <dbReference type="ARBA" id="ARBA00022694"/>
    </source>
</evidence>
<name>A0AAV7ENT9_ARIFI</name>
<dbReference type="InterPro" id="IPR019519">
    <property type="entry name" value="Elp5"/>
</dbReference>
<proteinExistence type="inferred from homology"/>
<sequence length="377" mass="41563">MAETICRTLRDGALSGEHAPALTIKDSLRAPLGFEAFGHFLCSLVHNISLGKSQAHGLVLVVLEQSPSFYLDMLKHRGYDTASLNNWIKILDAYSDPLGWKGQLRCVKKSALACPEVVTPFRNVGDTDNLFTTIIEVGKGIVGESKAGFSVAVDSISAVLRHATVPSMSALLSNLRSHEQVSSTFWLLHSDLHEVRATLAIEYMSSMIASLEPMTPGGDGQLGTADSISSLRQISLRGKFNVRLKRRNGRVKVNVEEFHMEQSGIKFLPVAHGNSTINQDLLPKLQFNLQLTERERVDRAKVVLPFEHQGNGKTIQIYDGRQSLPGGQTHLDLVKQTDHASKLAKEFDSGKGEIHYLRDSEDELPDSDEDPDDDLDI</sequence>
<gene>
    <name evidence="10" type="ORF">H6P81_010159</name>
</gene>
<evidence type="ECO:0000256" key="4">
    <source>
        <dbReference type="ARBA" id="ARBA00009567"/>
    </source>
</evidence>
<dbReference type="GO" id="GO:0002098">
    <property type="term" value="P:tRNA wobble uridine modification"/>
    <property type="evidence" value="ECO:0007669"/>
    <property type="project" value="InterPro"/>
</dbReference>
<dbReference type="EMBL" id="JAINDJ010000004">
    <property type="protein sequence ID" value="KAG9450194.1"/>
    <property type="molecule type" value="Genomic_DNA"/>
</dbReference>
<evidence type="ECO:0000256" key="1">
    <source>
        <dbReference type="ARBA" id="ARBA00004123"/>
    </source>
</evidence>
<comment type="subcellular location">
    <subcellularLocation>
        <location evidence="2">Cytoplasm</location>
    </subcellularLocation>
    <subcellularLocation>
        <location evidence="1">Nucleus</location>
    </subcellularLocation>
</comment>
<reference evidence="10 11" key="1">
    <citation type="submission" date="2021-07" db="EMBL/GenBank/DDBJ databases">
        <title>The Aristolochia fimbriata genome: insights into angiosperm evolution, floral development and chemical biosynthesis.</title>
        <authorList>
            <person name="Jiao Y."/>
        </authorList>
    </citation>
    <scope>NUCLEOTIDE SEQUENCE [LARGE SCALE GENOMIC DNA]</scope>
    <source>
        <strain evidence="10">IBCAS-2021</strain>
        <tissue evidence="10">Leaf</tissue>
    </source>
</reference>
<feature type="region of interest" description="Disordered" evidence="9">
    <location>
        <begin position="355"/>
        <end position="377"/>
    </location>
</feature>
<dbReference type="CDD" id="cd19496">
    <property type="entry name" value="Elp5"/>
    <property type="match status" value="1"/>
</dbReference>
<evidence type="ECO:0000256" key="8">
    <source>
        <dbReference type="ARBA" id="ARBA00023242"/>
    </source>
</evidence>
<evidence type="ECO:0000256" key="5">
    <source>
        <dbReference type="ARBA" id="ARBA00020264"/>
    </source>
</evidence>
<evidence type="ECO:0000256" key="2">
    <source>
        <dbReference type="ARBA" id="ARBA00004496"/>
    </source>
</evidence>
<dbReference type="GO" id="GO:0005634">
    <property type="term" value="C:nucleus"/>
    <property type="evidence" value="ECO:0007669"/>
    <property type="project" value="UniProtKB-SubCell"/>
</dbReference>
<protein>
    <recommendedName>
        <fullName evidence="5">Elongator complex protein 5</fullName>
    </recommendedName>
</protein>